<organism evidence="1 2">
    <name type="scientific">Hominisplanchenecus murintestinalis</name>
    <dbReference type="NCBI Taxonomy" id="2941517"/>
    <lineage>
        <taxon>Bacteria</taxon>
        <taxon>Bacillati</taxon>
        <taxon>Bacillota</taxon>
        <taxon>Clostridia</taxon>
        <taxon>Lachnospirales</taxon>
        <taxon>Lachnospiraceae</taxon>
        <taxon>Hominisplanchenecus</taxon>
    </lineage>
</organism>
<evidence type="ECO:0000313" key="2">
    <source>
        <dbReference type="Proteomes" id="UP000307720"/>
    </source>
</evidence>
<keyword evidence="2" id="KW-1185">Reference proteome</keyword>
<evidence type="ECO:0000313" key="1">
    <source>
        <dbReference type="EMBL" id="TGX98998.1"/>
    </source>
</evidence>
<comment type="caution">
    <text evidence="1">The sequence shown here is derived from an EMBL/GenBank/DDBJ whole genome shotgun (WGS) entry which is preliminary data.</text>
</comment>
<proteinExistence type="predicted"/>
<keyword evidence="1" id="KW-0418">Kinase</keyword>
<sequence length="556" mass="63944">MEEGKIVSVQIGSEVREYPAGISYEEVAKDYQERMTHKIVLAWADGRLRELQNCVDSDCYLSFLTTADKIGFQTYRRSMVHLLMKAVYHEGGHENIERVGVHFAVSGGVYCTVKGSLVPDEEFLKQVKGYMRHLVEERIPIRKKSVNTDDAIMLFQKYGMKDKEKLFRYRRVSRVNIYSIDDFEDYYYGFMVPNTSYLQYFDLKLYDEGFVLLLPAQKEPEVIPEFAPQRKIFEVQRESMKWGEMLEVPTVGALNDYIVHKDIHDLILIQEALQEQKIAEIARRIAEDREKKLILIAGPSSSGKTTFSHKLSIQLSAHGLKPHPIAVDDYFVDREVTPRDEDGNYNFECLEALDVELFNRDMTALLAGERVSLPTYNFKAGRREYLGKYKQLGADDILVIEGIHCLNPAMSKGLSDESKFKIYISALTQLNIDEHNRIPTTDGRLLRRIVRDARTRGTCAKNTIAMWDSVRRGEESYIFPFQEEADVMFNSALIYEFAALKIYAEPLLFGIGKSDPEYQEAKRLLKFLDYFVGIPADSIPMDSLLREFVGGGCFRI</sequence>
<keyword evidence="1" id="KW-0808">Transferase</keyword>
<gene>
    <name evidence="1" type="ORF">E5357_07010</name>
</gene>
<protein>
    <submittedName>
        <fullName evidence="1">Nucleoside kinase</fullName>
    </submittedName>
</protein>
<dbReference type="Proteomes" id="UP000307720">
    <property type="component" value="Unassembled WGS sequence"/>
</dbReference>
<dbReference type="EMBL" id="SRZB01000011">
    <property type="protein sequence ID" value="TGX98998.1"/>
    <property type="molecule type" value="Genomic_DNA"/>
</dbReference>
<reference evidence="1" key="1">
    <citation type="submission" date="2019-04" db="EMBL/GenBank/DDBJ databases">
        <title>Microbes associate with the intestines of laboratory mice.</title>
        <authorList>
            <person name="Navarre W."/>
            <person name="Wong E."/>
            <person name="Huang K."/>
            <person name="Tropini C."/>
            <person name="Ng K."/>
            <person name="Yu B."/>
        </authorList>
    </citation>
    <scope>NUCLEOTIDE SEQUENCE</scope>
    <source>
        <strain evidence="1">NM72_1-8</strain>
    </source>
</reference>
<name>A0AC61R0D0_9FIRM</name>
<accession>A0AC61R0D0</accession>